<sequence>MIPHQKSIKPKDLLSVLLQMLNNYSKSFSSPPLFSSFCSMEEMMRHDARRAPITFLYATESRFLSSTVSSTSMEATSFMASTISVHGRIGGFSMERIIEDRRELTD</sequence>
<accession>A0A5B7CI14</accession>
<organism evidence="1 2">
    <name type="scientific">Portunus trituberculatus</name>
    <name type="common">Swimming crab</name>
    <name type="synonym">Neptunus trituberculatus</name>
    <dbReference type="NCBI Taxonomy" id="210409"/>
    <lineage>
        <taxon>Eukaryota</taxon>
        <taxon>Metazoa</taxon>
        <taxon>Ecdysozoa</taxon>
        <taxon>Arthropoda</taxon>
        <taxon>Crustacea</taxon>
        <taxon>Multicrustacea</taxon>
        <taxon>Malacostraca</taxon>
        <taxon>Eumalacostraca</taxon>
        <taxon>Eucarida</taxon>
        <taxon>Decapoda</taxon>
        <taxon>Pleocyemata</taxon>
        <taxon>Brachyura</taxon>
        <taxon>Eubrachyura</taxon>
        <taxon>Portunoidea</taxon>
        <taxon>Portunidae</taxon>
        <taxon>Portuninae</taxon>
        <taxon>Portunus</taxon>
    </lineage>
</organism>
<protein>
    <submittedName>
        <fullName evidence="1">Uncharacterized protein</fullName>
    </submittedName>
</protein>
<evidence type="ECO:0000313" key="2">
    <source>
        <dbReference type="Proteomes" id="UP000324222"/>
    </source>
</evidence>
<comment type="caution">
    <text evidence="1">The sequence shown here is derived from an EMBL/GenBank/DDBJ whole genome shotgun (WGS) entry which is preliminary data.</text>
</comment>
<dbReference type="EMBL" id="VSRR010000027">
    <property type="protein sequence ID" value="MPC08371.1"/>
    <property type="molecule type" value="Genomic_DNA"/>
</dbReference>
<evidence type="ECO:0000313" key="1">
    <source>
        <dbReference type="EMBL" id="MPC08371.1"/>
    </source>
</evidence>
<dbReference type="Proteomes" id="UP000324222">
    <property type="component" value="Unassembled WGS sequence"/>
</dbReference>
<reference evidence="1 2" key="1">
    <citation type="submission" date="2019-05" db="EMBL/GenBank/DDBJ databases">
        <title>Another draft genome of Portunus trituberculatus and its Hox gene families provides insights of decapod evolution.</title>
        <authorList>
            <person name="Jeong J.-H."/>
            <person name="Song I."/>
            <person name="Kim S."/>
            <person name="Choi T."/>
            <person name="Kim D."/>
            <person name="Ryu S."/>
            <person name="Kim W."/>
        </authorList>
    </citation>
    <scope>NUCLEOTIDE SEQUENCE [LARGE SCALE GENOMIC DNA]</scope>
    <source>
        <tissue evidence="1">Muscle</tissue>
    </source>
</reference>
<name>A0A5B7CI14_PORTR</name>
<dbReference type="AlphaFoldDB" id="A0A5B7CI14"/>
<proteinExistence type="predicted"/>
<keyword evidence="2" id="KW-1185">Reference proteome</keyword>
<gene>
    <name evidence="1" type="ORF">E2C01_000957</name>
</gene>